<protein>
    <submittedName>
        <fullName evidence="1">FXSXX-COOH protein</fullName>
    </submittedName>
</protein>
<dbReference type="Proteomes" id="UP000198415">
    <property type="component" value="Unassembled WGS sequence"/>
</dbReference>
<dbReference type="RefSeq" id="WP_089295505.1">
    <property type="nucleotide sequence ID" value="NZ_BOMU01000061.1"/>
</dbReference>
<evidence type="ECO:0000313" key="1">
    <source>
        <dbReference type="EMBL" id="SNS08238.1"/>
    </source>
</evidence>
<name>A0A239BLJ6_9ACTN</name>
<accession>A0A239BLJ6</accession>
<organism evidence="1 2">
    <name type="scientific">Actinoplanes regularis</name>
    <dbReference type="NCBI Taxonomy" id="52697"/>
    <lineage>
        <taxon>Bacteria</taxon>
        <taxon>Bacillati</taxon>
        <taxon>Actinomycetota</taxon>
        <taxon>Actinomycetes</taxon>
        <taxon>Micromonosporales</taxon>
        <taxon>Micromonosporaceae</taxon>
        <taxon>Actinoplanes</taxon>
    </lineage>
</organism>
<keyword evidence="2" id="KW-1185">Reference proteome</keyword>
<reference evidence="1 2" key="1">
    <citation type="submission" date="2017-06" db="EMBL/GenBank/DDBJ databases">
        <authorList>
            <person name="Kim H.J."/>
            <person name="Triplett B.A."/>
        </authorList>
    </citation>
    <scope>NUCLEOTIDE SEQUENCE [LARGE SCALE GENOMIC DNA]</scope>
    <source>
        <strain evidence="1 2">DSM 43151</strain>
    </source>
</reference>
<evidence type="ECO:0000313" key="2">
    <source>
        <dbReference type="Proteomes" id="UP000198415"/>
    </source>
</evidence>
<dbReference type="AlphaFoldDB" id="A0A239BLJ6"/>
<gene>
    <name evidence="1" type="ORF">SAMN06264365_109282</name>
</gene>
<sequence>METGQPDDGPAPEWRSAMIDISEFTLAELVTHDDSALDRCLRHLAEDRTGAGEQIAGFNSAL</sequence>
<dbReference type="OrthoDB" id="3298550at2"/>
<proteinExistence type="predicted"/>
<dbReference type="EMBL" id="FZNR01000009">
    <property type="protein sequence ID" value="SNS08238.1"/>
    <property type="molecule type" value="Genomic_DNA"/>
</dbReference>